<dbReference type="HAMAP" id="MF_03037">
    <property type="entry name" value="ciao1"/>
    <property type="match status" value="1"/>
</dbReference>
<protein>
    <recommendedName>
        <fullName evidence="3">Probable cytosolic iron-sulfur protein assembly protein 1</fullName>
    </recommendedName>
</protein>
<evidence type="ECO:0000256" key="2">
    <source>
        <dbReference type="ARBA" id="ARBA00022737"/>
    </source>
</evidence>
<accession>A0A8H2WTL5</accession>
<dbReference type="PROSITE" id="PS00678">
    <property type="entry name" value="WD_REPEATS_1"/>
    <property type="match status" value="1"/>
</dbReference>
<dbReference type="CDD" id="cd00200">
    <property type="entry name" value="WD40"/>
    <property type="match status" value="1"/>
</dbReference>
<dbReference type="GO" id="GO:0016226">
    <property type="term" value="P:iron-sulfur cluster assembly"/>
    <property type="evidence" value="ECO:0007669"/>
    <property type="project" value="UniProtKB-UniRule"/>
</dbReference>
<evidence type="ECO:0000313" key="5">
    <source>
        <dbReference type="EMBL" id="CAE6400186.1"/>
    </source>
</evidence>
<dbReference type="PROSITE" id="PS50082">
    <property type="entry name" value="WD_REPEATS_2"/>
    <property type="match status" value="4"/>
</dbReference>
<dbReference type="InterPro" id="IPR019775">
    <property type="entry name" value="WD40_repeat_CS"/>
</dbReference>
<evidence type="ECO:0000256" key="1">
    <source>
        <dbReference type="ARBA" id="ARBA00022574"/>
    </source>
</evidence>
<comment type="caution">
    <text evidence="5">The sequence shown here is derived from an EMBL/GenBank/DDBJ whole genome shotgun (WGS) entry which is preliminary data.</text>
</comment>
<comment type="function">
    <text evidence="3">Essential component of the cytosolic iron-sulfur (Fe/S) protein assembly machinery. Required for the maturation of extramitochondrial Fe/S proteins.</text>
</comment>
<dbReference type="EMBL" id="CAJMWV010000502">
    <property type="protein sequence ID" value="CAE6400186.1"/>
    <property type="molecule type" value="Genomic_DNA"/>
</dbReference>
<feature type="repeat" description="WD" evidence="4">
    <location>
        <begin position="14"/>
        <end position="46"/>
    </location>
</feature>
<gene>
    <name evidence="3" type="primary">CIA1</name>
    <name evidence="5" type="ORF">RDB_LOCUS14105</name>
</gene>
<reference evidence="5" key="1">
    <citation type="submission" date="2021-01" db="EMBL/GenBank/DDBJ databases">
        <authorList>
            <person name="Kaushik A."/>
        </authorList>
    </citation>
    <scope>NUCLEOTIDE SEQUENCE</scope>
    <source>
        <strain evidence="5">AG3-1AP</strain>
    </source>
</reference>
<dbReference type="InterPro" id="IPR001680">
    <property type="entry name" value="WD40_rpt"/>
</dbReference>
<evidence type="ECO:0000256" key="3">
    <source>
        <dbReference type="HAMAP-Rule" id="MF_03037"/>
    </source>
</evidence>
<feature type="repeat" description="WD" evidence="4">
    <location>
        <begin position="70"/>
        <end position="102"/>
    </location>
</feature>
<dbReference type="AlphaFoldDB" id="A0A8H2WTL5"/>
<dbReference type="Proteomes" id="UP000663831">
    <property type="component" value="Unassembled WGS sequence"/>
</dbReference>
<dbReference type="Gene3D" id="2.130.10.10">
    <property type="entry name" value="YVTN repeat-like/Quinoprotein amine dehydrogenase"/>
    <property type="match status" value="1"/>
</dbReference>
<name>A0A8H2WTL5_9AGAM</name>
<feature type="repeat" description="WD" evidence="4">
    <location>
        <begin position="174"/>
        <end position="205"/>
    </location>
</feature>
<organism evidence="5 6">
    <name type="scientific">Rhizoctonia solani</name>
    <dbReference type="NCBI Taxonomy" id="456999"/>
    <lineage>
        <taxon>Eukaryota</taxon>
        <taxon>Fungi</taxon>
        <taxon>Dikarya</taxon>
        <taxon>Basidiomycota</taxon>
        <taxon>Agaricomycotina</taxon>
        <taxon>Agaricomycetes</taxon>
        <taxon>Cantharellales</taxon>
        <taxon>Ceratobasidiaceae</taxon>
        <taxon>Rhizoctonia</taxon>
    </lineage>
</organism>
<dbReference type="GO" id="GO:0097361">
    <property type="term" value="C:cytosolic [4Fe-4S] assembly targeting complex"/>
    <property type="evidence" value="ECO:0007669"/>
    <property type="project" value="InterPro"/>
</dbReference>
<dbReference type="CDD" id="cd12148">
    <property type="entry name" value="fungal_TF_MHR"/>
    <property type="match status" value="1"/>
</dbReference>
<dbReference type="SUPFAM" id="SSF50978">
    <property type="entry name" value="WD40 repeat-like"/>
    <property type="match status" value="1"/>
</dbReference>
<dbReference type="PANTHER" id="PTHR19920:SF0">
    <property type="entry name" value="CYTOSOLIC IRON-SULFUR PROTEIN ASSEMBLY PROTEIN CIAO1-RELATED"/>
    <property type="match status" value="1"/>
</dbReference>
<dbReference type="InterPro" id="IPR036322">
    <property type="entry name" value="WD40_repeat_dom_sf"/>
</dbReference>
<evidence type="ECO:0000256" key="4">
    <source>
        <dbReference type="PROSITE-ProRule" id="PRU00221"/>
    </source>
</evidence>
<feature type="repeat" description="WD" evidence="4">
    <location>
        <begin position="129"/>
        <end position="163"/>
    </location>
</feature>
<proteinExistence type="inferred from homology"/>
<dbReference type="SMART" id="SM00320">
    <property type="entry name" value="WD40"/>
    <property type="match status" value="4"/>
</dbReference>
<sequence>MKECIPCIRQIASLPGHEDRAWQVAWNPDASILASCSTDKTVRLYSYSAPPPHSTEKEYDYRFKLATSIPTGHTRTVRAIAWAPGGKTLAVGSFDSTISVWERSAGGDSEGEEHGTDQPSGEWEMVSQLEGHENECKSVAYSHSGTLLASCSRDKSVWVWEVQPDAEFECLSVMMEHSQDVKAITFHPREDILASASYDDTIKLYVDDPSDDCDLRLYICSDAHTKRRFLTPVRSNLSFVSSSIVVPLPTIAMRISTCKACYAIKRRFQPSAGVYQGCIQCRAGETKRELRECPSSKYTMNTLRPTTGPSALGLYLPEPLLSGSEPINSDPVLFDDRGFDISSRTRRRPKLRDSPGADASVSIGAIQFAGATNLVREGLLQPSELVELHHLFITRWNPCVLILDPCLHTLQYLVQSELLLSVVLAVAAQEYHTRPQLYEQLIRHARAIAGRELLETPTVDTVQSLILLSLFPDWGASFDQNRSWLDLGLALDLANQLEIEKVASRFDPYNTSPTERNIFRTWMICHNLDAITSLVFDRPSLLGPMPLEDKRWPKKPSDSYEGMVGVLAEPLQLLELHIKQQSLNELLYGADAVRGINRESSSSPQLLDSRTITYMEEETTGQRTLCANEKSGSLCFWFHMAKITTAYSRLLLPSRYLSADQNLHDPEYRSNMIDSATSILESYNDLFDSYGYAKYAPGCFFTYGILATAVIYKLIGNTGPDISEVRVTALIERFSSNLQLSPTAAGTETNTDGSALGIGVITSFICQQLNDRCKAPKATLDACTSGQDAAAKATGGAAADSFNAAFGIVTSFASGAASGTDAGSGAGANSTAETTTTLGTTITSAAASTETETATASTCPTASTVTVTVDASTPTPCPTNPVTVTVTGTSAANEAVITTSSIASSETASTSASSAATPTSTGAVSSLDFGSCTNPTIEFGPAFEGRKPAEFSNKPVNKQEFNQASALNIDIVTRAICDILSSRCKAPQATLEACAKGQAAASAALAKTGAQADAFNAALGITTDFATIPAAPGGGPGSAALATTPNFGTCTNPTIEFGVGFDGRTEASFQPANKADFNHGSALNPAIIATAICDTLVNTCNANKPAIDNCAAAKAAITGLTGQAVADAFNAAVQ</sequence>
<keyword evidence="2" id="KW-0677">Repeat</keyword>
<evidence type="ECO:0000313" key="6">
    <source>
        <dbReference type="Proteomes" id="UP000663831"/>
    </source>
</evidence>
<dbReference type="InterPro" id="IPR028608">
    <property type="entry name" value="CIAO1/Cia1"/>
</dbReference>
<dbReference type="PANTHER" id="PTHR19920">
    <property type="entry name" value="WD40 PROTEIN CIAO1"/>
    <property type="match status" value="1"/>
</dbReference>
<dbReference type="Pfam" id="PF00400">
    <property type="entry name" value="WD40"/>
    <property type="match status" value="4"/>
</dbReference>
<keyword evidence="1 4" id="KW-0853">WD repeat</keyword>
<comment type="similarity">
    <text evidence="3">Belongs to the WD repeat CIA1 family.</text>
</comment>
<dbReference type="InterPro" id="IPR015943">
    <property type="entry name" value="WD40/YVTN_repeat-like_dom_sf"/>
</dbReference>
<dbReference type="PROSITE" id="PS50294">
    <property type="entry name" value="WD_REPEATS_REGION"/>
    <property type="match status" value="4"/>
</dbReference>